<feature type="region of interest" description="Disordered" evidence="1">
    <location>
        <begin position="739"/>
        <end position="806"/>
    </location>
</feature>
<comment type="caution">
    <text evidence="2">The sequence shown here is derived from an EMBL/GenBank/DDBJ whole genome shotgun (WGS) entry which is preliminary data.</text>
</comment>
<dbReference type="EMBL" id="JARKIB010000014">
    <property type="protein sequence ID" value="KAJ7772387.1"/>
    <property type="molecule type" value="Genomic_DNA"/>
</dbReference>
<name>A0AAD7NRP0_9AGAR</name>
<feature type="compositionally biased region" description="Basic and acidic residues" evidence="1">
    <location>
        <begin position="754"/>
        <end position="763"/>
    </location>
</feature>
<evidence type="ECO:0000256" key="1">
    <source>
        <dbReference type="SAM" id="MobiDB-lite"/>
    </source>
</evidence>
<dbReference type="AlphaFoldDB" id="A0AAD7NRP0"/>
<protein>
    <submittedName>
        <fullName evidence="2">Uncharacterized protein</fullName>
    </submittedName>
</protein>
<proteinExistence type="predicted"/>
<reference evidence="2" key="1">
    <citation type="submission" date="2023-03" db="EMBL/GenBank/DDBJ databases">
        <title>Massive genome expansion in bonnet fungi (Mycena s.s.) driven by repeated elements and novel gene families across ecological guilds.</title>
        <authorList>
            <consortium name="Lawrence Berkeley National Laboratory"/>
            <person name="Harder C.B."/>
            <person name="Miyauchi S."/>
            <person name="Viragh M."/>
            <person name="Kuo A."/>
            <person name="Thoen E."/>
            <person name="Andreopoulos B."/>
            <person name="Lu D."/>
            <person name="Skrede I."/>
            <person name="Drula E."/>
            <person name="Henrissat B."/>
            <person name="Morin E."/>
            <person name="Kohler A."/>
            <person name="Barry K."/>
            <person name="LaButti K."/>
            <person name="Morin E."/>
            <person name="Salamov A."/>
            <person name="Lipzen A."/>
            <person name="Mereny Z."/>
            <person name="Hegedus B."/>
            <person name="Baldrian P."/>
            <person name="Stursova M."/>
            <person name="Weitz H."/>
            <person name="Taylor A."/>
            <person name="Grigoriev I.V."/>
            <person name="Nagy L.G."/>
            <person name="Martin F."/>
            <person name="Kauserud H."/>
        </authorList>
    </citation>
    <scope>NUCLEOTIDE SEQUENCE</scope>
    <source>
        <strain evidence="2">CBHHK182m</strain>
    </source>
</reference>
<feature type="compositionally biased region" description="Basic and acidic residues" evidence="1">
    <location>
        <begin position="942"/>
        <end position="954"/>
    </location>
</feature>
<organism evidence="2 3">
    <name type="scientific">Mycena metata</name>
    <dbReference type="NCBI Taxonomy" id="1033252"/>
    <lineage>
        <taxon>Eukaryota</taxon>
        <taxon>Fungi</taxon>
        <taxon>Dikarya</taxon>
        <taxon>Basidiomycota</taxon>
        <taxon>Agaricomycotina</taxon>
        <taxon>Agaricomycetes</taxon>
        <taxon>Agaricomycetidae</taxon>
        <taxon>Agaricales</taxon>
        <taxon>Marasmiineae</taxon>
        <taxon>Mycenaceae</taxon>
        <taxon>Mycena</taxon>
    </lineage>
</organism>
<evidence type="ECO:0000313" key="2">
    <source>
        <dbReference type="EMBL" id="KAJ7772387.1"/>
    </source>
</evidence>
<keyword evidence="3" id="KW-1185">Reference proteome</keyword>
<accession>A0AAD7NRP0</accession>
<gene>
    <name evidence="2" type="ORF">B0H16DRAFT_1451464</name>
</gene>
<feature type="region of interest" description="Disordered" evidence="1">
    <location>
        <begin position="942"/>
        <end position="981"/>
    </location>
</feature>
<dbReference type="Proteomes" id="UP001215598">
    <property type="component" value="Unassembled WGS sequence"/>
</dbReference>
<sequence length="1075" mass="121971">MPLPTQNGIVRGFSADDRKFRCCNAGLFPSLGFGGIGRYEVNKRRGNQYYLVTTSKNAYVFTDPDSCNAGQASLKSACDVTVCQGLVETAQEIYHWCSTQHNHGHAERRSVRLEVLPQSDTVSPWSLTTYVRGAQFHPWIPPKERSPLPKNIAQVKHLTLPEVGPRKSAREHVKSAEALKYHGEPVTPRLEQWLAHYNTPRRAALYARVAARERVVDNSVKPRETLVPSTTTSATRCAKLYARVAARKKRMDDLLELRAGAIAKSLTRPIPPPCHPAVERVRIAREKEQEIAQKAVEREVERAAQSKATKALIDELTEVRARAGRHDQLDYGLLPSLMPRALTADVWWRVAHFAPERKHLDLVRLSKGIYDLIIPMIYGDIDIGRGAFPLRALSGEQSPSSAPRMSSIIIHLRLPLTSDFSFPLNILPRITFSLTTFGSHCSVVGSWAALIASQPTIVQLKLNSDYYLSPPGPAVLPALHAVQGRPADLARFARHHALEDLWFFIGPPHGRRSLKAADIAIFAKSPPRLVTVRLSARQFILLVNFAPAMMATLQHIVFDECPEWSEFTRTPSLVVVRGHLAQVAQQINQCAPLLRSMLLAFSQNVSHRHPAIRPLLRADGAFFLNSFNAITPVPHFKTLRVYASDGCTTWENWGSSDQTTSYLPPPPDHGPLELEPDLQSPVIENPTAQMYRYVLAPQGNNLRPQYSVLCSSRAQPVANWYIEAIFCFIGIKEKHEEPSHRTRTCQRSSPHTMYHSEHAMYHPEKKKKRRRSLLPCPTPHPNIPLVQPRRLRHHSAPAPQESATRAQVDLNPEGEASWQEAFSVLPGIVLQWAAGTLPNGDESDDVEDPEIPDLPLLTQPHLADHPDLPDILLTPDEVAERNNQDVRRLQRQHQQRQTSEMAGEAVESYLHRPPVRVEGSLTLAQLEQRRQQDADRIERRREGIQQQREEREAYGETVETSWHRPRRRLEDSLTPAQLQQRRERFSSMRQSLALSRAVRRRETREREEAREREREAQLPGLRRVILDAMRPWEREDFLRVEQEQETQEEGQLHRDTALGLTRRPFDDLSGIAYVE</sequence>
<evidence type="ECO:0000313" key="3">
    <source>
        <dbReference type="Proteomes" id="UP001215598"/>
    </source>
</evidence>
<feature type="region of interest" description="Disordered" evidence="1">
    <location>
        <begin position="883"/>
        <end position="903"/>
    </location>
</feature>